<name>A0A5B8MYQ9_9CHLO</name>
<protein>
    <submittedName>
        <fullName evidence="2">Uncharacterized protein</fullName>
    </submittedName>
</protein>
<gene>
    <name evidence="2" type="ORF">A3770_17p80190</name>
</gene>
<evidence type="ECO:0000256" key="1">
    <source>
        <dbReference type="SAM" id="MobiDB-lite"/>
    </source>
</evidence>
<evidence type="ECO:0000313" key="2">
    <source>
        <dbReference type="EMBL" id="QDZ25501.1"/>
    </source>
</evidence>
<accession>A0A5B8MYQ9</accession>
<dbReference type="Proteomes" id="UP000316726">
    <property type="component" value="Chromosome 17"/>
</dbReference>
<evidence type="ECO:0000313" key="3">
    <source>
        <dbReference type="Proteomes" id="UP000316726"/>
    </source>
</evidence>
<keyword evidence="3" id="KW-1185">Reference proteome</keyword>
<dbReference type="AlphaFoldDB" id="A0A5B8MYQ9"/>
<organism evidence="2 3">
    <name type="scientific">Chloropicon primus</name>
    <dbReference type="NCBI Taxonomy" id="1764295"/>
    <lineage>
        <taxon>Eukaryota</taxon>
        <taxon>Viridiplantae</taxon>
        <taxon>Chlorophyta</taxon>
        <taxon>Chloropicophyceae</taxon>
        <taxon>Chloropicales</taxon>
        <taxon>Chloropicaceae</taxon>
        <taxon>Chloropicon</taxon>
    </lineage>
</organism>
<feature type="region of interest" description="Disordered" evidence="1">
    <location>
        <begin position="50"/>
        <end position="78"/>
    </location>
</feature>
<sequence length="469" mass="50501">MKLLKEYPVGLHMRESSSLCDNNLVTVSKDKDLVAFALESKVLVQHLEEGMPTTGGGEGHGSEARKNTNASSGASAPEPALRQWMTSLEGLKIENGFYDGYLRSLPQSSKVERCIFSAEAEKKSTQAVQLDWSARSSVPWKDSIPRPLLGVVTCNRDLVVYAPPKRGDYEPQLVYTLSGDARLIKQVAGVTGSTGKTKGPKRAKKDTGMNRLEVLGISFVERFHGGGTDEPVLIVISALVGPGSSHQFLLCEVEGGPTSSAEVQSLNCSLKARLEVPGNAGRSRGTMYHHRPWLKFLDLEDGLVVLAACFTENVCLYRVRGEGIDPEPALRVLLPPLLIPTCFDATLVGSEVALSVGFAEGSVGRCSLPVRFRGEDKIEFEVKQVHSSSVSGLCHRASSSCDGSLALGDGKIFVAGEGGTRMGACDGRQDTVLSLISRCEGKNPYLKNLRQRLRTNVECISLSSSASFL</sequence>
<reference evidence="2 3" key="1">
    <citation type="submission" date="2018-07" db="EMBL/GenBank/DDBJ databases">
        <title>The complete nuclear genome of the prasinophyte Chloropicon primus (CCMP1205).</title>
        <authorList>
            <person name="Pombert J.-F."/>
            <person name="Otis C."/>
            <person name="Turmel M."/>
            <person name="Lemieux C."/>
        </authorList>
    </citation>
    <scope>NUCLEOTIDE SEQUENCE [LARGE SCALE GENOMIC DNA]</scope>
    <source>
        <strain evidence="2 3">CCMP1205</strain>
    </source>
</reference>
<proteinExistence type="predicted"/>
<dbReference type="EMBL" id="CP031050">
    <property type="protein sequence ID" value="QDZ25501.1"/>
    <property type="molecule type" value="Genomic_DNA"/>
</dbReference>